<dbReference type="OrthoDB" id="10650665at2759"/>
<dbReference type="HOGENOM" id="CLU_1277338_0_0_1"/>
<dbReference type="RefSeq" id="XP_003177381.1">
    <property type="nucleotide sequence ID" value="XM_003177333.1"/>
</dbReference>
<feature type="region of interest" description="Disordered" evidence="1">
    <location>
        <begin position="27"/>
        <end position="49"/>
    </location>
</feature>
<dbReference type="EMBL" id="DS989822">
    <property type="protein sequence ID" value="EFQ98429.1"/>
    <property type="molecule type" value="Genomic_DNA"/>
</dbReference>
<protein>
    <submittedName>
        <fullName evidence="2">Uncharacterized protein</fullName>
    </submittedName>
</protein>
<gene>
    <name evidence="2" type="ORF">MGYG_01458</name>
</gene>
<dbReference type="GeneID" id="10032709"/>
<dbReference type="InParanoid" id="E5R0Y7"/>
<evidence type="ECO:0000313" key="2">
    <source>
        <dbReference type="EMBL" id="EFQ98429.1"/>
    </source>
</evidence>
<dbReference type="Proteomes" id="UP000002669">
    <property type="component" value="Unassembled WGS sequence"/>
</dbReference>
<accession>E5R0Y7</accession>
<keyword evidence="3" id="KW-1185">Reference proteome</keyword>
<proteinExistence type="predicted"/>
<organism evidence="3">
    <name type="scientific">Arthroderma gypseum (strain ATCC MYA-4604 / CBS 118893)</name>
    <name type="common">Microsporum gypseum</name>
    <dbReference type="NCBI Taxonomy" id="535722"/>
    <lineage>
        <taxon>Eukaryota</taxon>
        <taxon>Fungi</taxon>
        <taxon>Dikarya</taxon>
        <taxon>Ascomycota</taxon>
        <taxon>Pezizomycotina</taxon>
        <taxon>Eurotiomycetes</taxon>
        <taxon>Eurotiomycetidae</taxon>
        <taxon>Onygenales</taxon>
        <taxon>Arthrodermataceae</taxon>
        <taxon>Nannizzia</taxon>
    </lineage>
</organism>
<dbReference type="VEuPathDB" id="FungiDB:MGYG_01458"/>
<reference evidence="3" key="1">
    <citation type="journal article" date="2012" name="MBio">
        <title>Comparative genome analysis of Trichophyton rubrum and related dermatophytes reveals candidate genes involved in infection.</title>
        <authorList>
            <person name="Martinez D.A."/>
            <person name="Oliver B.G."/>
            <person name="Graeser Y."/>
            <person name="Goldberg J.M."/>
            <person name="Li W."/>
            <person name="Martinez-Rossi N.M."/>
            <person name="Monod M."/>
            <person name="Shelest E."/>
            <person name="Barton R.C."/>
            <person name="Birch E."/>
            <person name="Brakhage A.A."/>
            <person name="Chen Z."/>
            <person name="Gurr S.J."/>
            <person name="Heiman D."/>
            <person name="Heitman J."/>
            <person name="Kosti I."/>
            <person name="Rossi A."/>
            <person name="Saif S."/>
            <person name="Samalova M."/>
            <person name="Saunders C.W."/>
            <person name="Shea T."/>
            <person name="Summerbell R.C."/>
            <person name="Xu J."/>
            <person name="Young S."/>
            <person name="Zeng Q."/>
            <person name="Birren B.W."/>
            <person name="Cuomo C.A."/>
            <person name="White T.C."/>
        </authorList>
    </citation>
    <scope>NUCLEOTIDE SEQUENCE [LARGE SCALE GENOMIC DNA]</scope>
    <source>
        <strain evidence="3">ATCC MYA-4604 / CBS 118893</strain>
    </source>
</reference>
<name>E5R0Y7_ARTGP</name>
<sequence length="216" mass="24166">MYVNLVSMKRVSHRPLTAEQFETLCDLHNYPSPRPGDEGRRKNRRRSLRMYGRRLTGRSGRLHEEEERVLVNSTASEVFQGAQGTFHPSVVLQRMIIDVAVRSDGRGEMGTTMGLRCTLAPDLYREGTRLIDGFPRQPAKPVLARGADAEGKRPVIAIKKRRLRICAVFAFHPAVGATTRRSSPCGRCCWAPLGPRTLGTKYSYTASVCHLRSLSS</sequence>
<evidence type="ECO:0000256" key="1">
    <source>
        <dbReference type="SAM" id="MobiDB-lite"/>
    </source>
</evidence>
<evidence type="ECO:0000313" key="3">
    <source>
        <dbReference type="Proteomes" id="UP000002669"/>
    </source>
</evidence>
<dbReference type="AlphaFoldDB" id="E5R0Y7"/>